<dbReference type="Proteomes" id="UP000053105">
    <property type="component" value="Unassembled WGS sequence"/>
</dbReference>
<proteinExistence type="predicted"/>
<reference evidence="1 2" key="1">
    <citation type="submission" date="2015-07" db="EMBL/GenBank/DDBJ databases">
        <title>The genome of Melipona quadrifasciata.</title>
        <authorList>
            <person name="Pan H."/>
            <person name="Kapheim K."/>
        </authorList>
    </citation>
    <scope>NUCLEOTIDE SEQUENCE [LARGE SCALE GENOMIC DNA]</scope>
    <source>
        <strain evidence="1">0111107301</strain>
        <tissue evidence="1">Whole body</tissue>
    </source>
</reference>
<organism evidence="1 2">
    <name type="scientific">Melipona quadrifasciata</name>
    <dbReference type="NCBI Taxonomy" id="166423"/>
    <lineage>
        <taxon>Eukaryota</taxon>
        <taxon>Metazoa</taxon>
        <taxon>Ecdysozoa</taxon>
        <taxon>Arthropoda</taxon>
        <taxon>Hexapoda</taxon>
        <taxon>Insecta</taxon>
        <taxon>Pterygota</taxon>
        <taxon>Neoptera</taxon>
        <taxon>Endopterygota</taxon>
        <taxon>Hymenoptera</taxon>
        <taxon>Apocrita</taxon>
        <taxon>Aculeata</taxon>
        <taxon>Apoidea</taxon>
        <taxon>Anthophila</taxon>
        <taxon>Apidae</taxon>
        <taxon>Melipona</taxon>
    </lineage>
</organism>
<name>A0A0M9A6H6_9HYME</name>
<evidence type="ECO:0000313" key="1">
    <source>
        <dbReference type="EMBL" id="KOX76923.1"/>
    </source>
</evidence>
<gene>
    <name evidence="1" type="ORF">WN51_10779</name>
</gene>
<evidence type="ECO:0000313" key="2">
    <source>
        <dbReference type="Proteomes" id="UP000053105"/>
    </source>
</evidence>
<dbReference type="AlphaFoldDB" id="A0A0M9A6H6"/>
<sequence>MGRNERQRRENELASKLRATKNSYDFFEYRILKTARYETVSYYLFRLIGNTGQVSIFETNEKKVVDDEEENYLQIQDSRVDSDALGVAEGRITLIFA</sequence>
<dbReference type="EMBL" id="KQ435737">
    <property type="protein sequence ID" value="KOX76923.1"/>
    <property type="molecule type" value="Genomic_DNA"/>
</dbReference>
<accession>A0A0M9A6H6</accession>
<keyword evidence="2" id="KW-1185">Reference proteome</keyword>
<protein>
    <submittedName>
        <fullName evidence="1">Uncharacterized protein</fullName>
    </submittedName>
</protein>